<dbReference type="Proteomes" id="UP000006222">
    <property type="component" value="Unassembled WGS sequence"/>
</dbReference>
<sequence>MGEHAETLVESANSWKGRFRETATRPKNHFVVSRANAAACPVSVPGA</sequence>
<dbReference type="AlphaFoldDB" id="F2ARZ6"/>
<protein>
    <submittedName>
        <fullName evidence="1">Uncharacterized protein</fullName>
    </submittedName>
</protein>
<name>F2ARZ6_RHOBT</name>
<organism evidence="1 2">
    <name type="scientific">Rhodopirellula baltica WH47</name>
    <dbReference type="NCBI Taxonomy" id="991778"/>
    <lineage>
        <taxon>Bacteria</taxon>
        <taxon>Pseudomonadati</taxon>
        <taxon>Planctomycetota</taxon>
        <taxon>Planctomycetia</taxon>
        <taxon>Pirellulales</taxon>
        <taxon>Pirellulaceae</taxon>
        <taxon>Rhodopirellula</taxon>
    </lineage>
</organism>
<comment type="caution">
    <text evidence="1">The sequence shown here is derived from an EMBL/GenBank/DDBJ whole genome shotgun (WGS) entry which is preliminary data.</text>
</comment>
<proteinExistence type="predicted"/>
<accession>F2ARZ6</accession>
<dbReference type="EMBL" id="AFAR01000137">
    <property type="protein sequence ID" value="EGF27560.1"/>
    <property type="molecule type" value="Genomic_DNA"/>
</dbReference>
<reference evidence="1 2" key="1">
    <citation type="journal article" date="2013" name="Mar. Genomics">
        <title>Expression of sulfatases in Rhodopirellula baltica and the diversity of sulfatases in the genus Rhodopirellula.</title>
        <authorList>
            <person name="Wegner C.E."/>
            <person name="Richter-Heitmann T."/>
            <person name="Klindworth A."/>
            <person name="Klockow C."/>
            <person name="Richter M."/>
            <person name="Achstetter T."/>
            <person name="Glockner F.O."/>
            <person name="Harder J."/>
        </authorList>
    </citation>
    <scope>NUCLEOTIDE SEQUENCE [LARGE SCALE GENOMIC DNA]</scope>
    <source>
        <strain evidence="1 2">WH47</strain>
    </source>
</reference>
<evidence type="ECO:0000313" key="2">
    <source>
        <dbReference type="Proteomes" id="UP000006222"/>
    </source>
</evidence>
<gene>
    <name evidence="1" type="ORF">RBWH47_04181</name>
</gene>
<evidence type="ECO:0000313" key="1">
    <source>
        <dbReference type="EMBL" id="EGF27560.1"/>
    </source>
</evidence>